<dbReference type="NCBIfam" id="TIGR02230">
    <property type="entry name" value="ATPase_gene1"/>
    <property type="match status" value="1"/>
</dbReference>
<keyword evidence="1" id="KW-0472">Membrane</keyword>
<dbReference type="EMBL" id="AUZX01005843">
    <property type="protein sequence ID" value="EQD66385.1"/>
    <property type="molecule type" value="Genomic_DNA"/>
</dbReference>
<protein>
    <submittedName>
        <fullName evidence="2">Putative F0F1-ATPase subunit</fullName>
    </submittedName>
</protein>
<keyword evidence="1" id="KW-0812">Transmembrane</keyword>
<reference evidence="2" key="2">
    <citation type="journal article" date="2014" name="ISME J.">
        <title>Microbial stratification in low pH oxic and suboxic macroscopic growths along an acid mine drainage.</title>
        <authorList>
            <person name="Mendez-Garcia C."/>
            <person name="Mesa V."/>
            <person name="Sprenger R.R."/>
            <person name="Richter M."/>
            <person name="Diez M.S."/>
            <person name="Solano J."/>
            <person name="Bargiela R."/>
            <person name="Golyshina O.V."/>
            <person name="Manteca A."/>
            <person name="Ramos J.L."/>
            <person name="Gallego J.R."/>
            <person name="Llorente I."/>
            <person name="Martins Dos Santos V.A."/>
            <person name="Jensen O.N."/>
            <person name="Pelaez A.I."/>
            <person name="Sanchez J."/>
            <person name="Ferrer M."/>
        </authorList>
    </citation>
    <scope>NUCLEOTIDE SEQUENCE</scope>
</reference>
<sequence length="98" mass="10852">MSEQPQRPDDADDALVRQARLRNARQQRQLDDGKSSVTRHLAQIGMLGLIIVLPMLLGLFAGRWLDHLCGTGLMFTGALLILGLVLGSWSAWNWIKSA</sequence>
<organism evidence="2">
    <name type="scientific">mine drainage metagenome</name>
    <dbReference type="NCBI Taxonomy" id="410659"/>
    <lineage>
        <taxon>unclassified sequences</taxon>
        <taxon>metagenomes</taxon>
        <taxon>ecological metagenomes</taxon>
    </lineage>
</organism>
<proteinExistence type="predicted"/>
<name>T1CGW0_9ZZZZ</name>
<accession>T1CGW0</accession>
<dbReference type="Pfam" id="PF09527">
    <property type="entry name" value="ATPase_gene1"/>
    <property type="match status" value="1"/>
</dbReference>
<evidence type="ECO:0000256" key="1">
    <source>
        <dbReference type="SAM" id="Phobius"/>
    </source>
</evidence>
<reference evidence="2" key="1">
    <citation type="submission" date="2013-08" db="EMBL/GenBank/DDBJ databases">
        <authorList>
            <person name="Mendez C."/>
            <person name="Richter M."/>
            <person name="Ferrer M."/>
            <person name="Sanchez J."/>
        </authorList>
    </citation>
    <scope>NUCLEOTIDE SEQUENCE</scope>
</reference>
<comment type="caution">
    <text evidence="2">The sequence shown here is derived from an EMBL/GenBank/DDBJ whole genome shotgun (WGS) entry which is preliminary data.</text>
</comment>
<evidence type="ECO:0000313" key="2">
    <source>
        <dbReference type="EMBL" id="EQD66385.1"/>
    </source>
</evidence>
<dbReference type="InterPro" id="IPR032820">
    <property type="entry name" value="ATPase_put"/>
</dbReference>
<dbReference type="AlphaFoldDB" id="T1CGW0"/>
<feature type="transmembrane region" description="Helical" evidence="1">
    <location>
        <begin position="41"/>
        <end position="61"/>
    </location>
</feature>
<dbReference type="InterPro" id="IPR011744">
    <property type="entry name" value="ATPase_gene1"/>
</dbReference>
<keyword evidence="1" id="KW-1133">Transmembrane helix</keyword>
<gene>
    <name evidence="2" type="ORF">B1A_08165</name>
</gene>
<feature type="transmembrane region" description="Helical" evidence="1">
    <location>
        <begin position="73"/>
        <end position="95"/>
    </location>
</feature>